<feature type="compositionally biased region" description="Low complexity" evidence="1">
    <location>
        <begin position="593"/>
        <end position="612"/>
    </location>
</feature>
<feature type="region of interest" description="Disordered" evidence="1">
    <location>
        <begin position="710"/>
        <end position="749"/>
    </location>
</feature>
<feature type="compositionally biased region" description="Low complexity" evidence="1">
    <location>
        <begin position="984"/>
        <end position="1001"/>
    </location>
</feature>
<feature type="region of interest" description="Disordered" evidence="1">
    <location>
        <begin position="113"/>
        <end position="152"/>
    </location>
</feature>
<sequence>MGFSILHNRSLDDSSLIDRRTRSTSPSKNRHSLPPTFFDMRLPHMPIANDEDIRSATSSSSSNLSQEHLKQLSKSPVSKRLHVATTGDTNKYVIPIPFTLSLPPKLSQKNIQHDLEKRSRSASPVRSPASSRHSSPPKSPSPSRSMSPCRRQTKLVYTSTGYKKLESLSDEDELTQDSINKRIAFNRRPPPLPAKKGKALKITFQPHSDELSIIEEASNSGASSRQSSVKSKPDDQRSLPPPPIEKEQQPIIAPLVPVPAQKPKPFLTNVRIMTTPNPRASPVTSIPKTKTELNLRTLQMQGGPTKGAELKIHKRSFSDESFVSSISSFSSVGDIMSFSKHPIQYRNLETSPVVRRLNELRGIQANDNDRIVSTSSTVSKTSDGSVASWDSLQSSIDIKSTDTKKQRMPEKLERKISLKPKARLKQLPPTPQSDDDWEDGSSEEEVSEITKDSFDKDGITSTTITETEDEDTSMSRGSSEDNEDAETFQINYSKESEEVEPLRISRASTLTGSDGLAGPHKLQKLPVDEQTIYDFYLDDIASISTAKYSEITTFPDEKQTTPDFDNSGAGRRFSFPNNRKNVTNSKAIQQQKLSGNSLKSSRSRTSFMSKSGQIEIPDLETDSYSAKVSYFSYNTKSANDSESDTSASNSTGTEDEESQLEPIGYPSKAAQNAAKEHFKSMYNATGDEDSDTDIESTKFSLYALRQQAKSTPNLKANRNKELPPIEGLGAPAETTNIPIASPPRRHQRHKSMYNIDFEYRESGSDFGKEITHKKSKSTDLSNLSTPTSGTHDQKAGNDGILAEESPESLDIVIADPPSQVQYEVDFKEADSNDGHESYDQSPNYTNEVYRSATIHSFPHRHVDDLSNQMHNLKMGHTNPRSAPGSRSVEEASYSSKSSFQSSNSAGQSSLTSISDNESVVIDLTKDNYDICMVNRQDSIHSYKSVTERTKDGKEVEVVLVDEDEDDLLSLYSKYRNDSWVFRTSSTSSRSSNFSAASFDSNTPSESQLSLKQRPEMIKRFQSTNSIRVPGDIAQDLGRKRSNISEASSHLSANYNSRRIQPPINGLNKIYSRKGAEPVFEKPSVRPSYTDSSKRHTVHTMDSNYFDYTSGDKYDFNTFMKQQSSNQI</sequence>
<protein>
    <submittedName>
        <fullName evidence="2">Uncharacterized protein</fullName>
    </submittedName>
</protein>
<feature type="compositionally biased region" description="Basic and acidic residues" evidence="1">
    <location>
        <begin position="399"/>
        <end position="416"/>
    </location>
</feature>
<feature type="compositionally biased region" description="Polar residues" evidence="1">
    <location>
        <begin position="635"/>
        <end position="652"/>
    </location>
</feature>
<feature type="region of interest" description="Disordered" evidence="1">
    <location>
        <begin position="635"/>
        <end position="673"/>
    </location>
</feature>
<evidence type="ECO:0000313" key="3">
    <source>
        <dbReference type="Proteomes" id="UP000094285"/>
    </source>
</evidence>
<feature type="compositionally biased region" description="Polar residues" evidence="1">
    <location>
        <begin position="778"/>
        <end position="790"/>
    </location>
</feature>
<accession>A0A1E4SEY7</accession>
<feature type="region of interest" description="Disordered" evidence="1">
    <location>
        <begin position="769"/>
        <end position="798"/>
    </location>
</feature>
<reference evidence="3" key="1">
    <citation type="submission" date="2016-05" db="EMBL/GenBank/DDBJ databases">
        <title>Comparative genomics of biotechnologically important yeasts.</title>
        <authorList>
            <consortium name="DOE Joint Genome Institute"/>
            <person name="Riley R."/>
            <person name="Haridas S."/>
            <person name="Wolfe K.H."/>
            <person name="Lopes M.R."/>
            <person name="Hittinger C.T."/>
            <person name="Goker M."/>
            <person name="Salamov A."/>
            <person name="Wisecaver J."/>
            <person name="Long T.M."/>
            <person name="Aerts A.L."/>
            <person name="Barry K."/>
            <person name="Choi C."/>
            <person name="Clum A."/>
            <person name="Coughlan A.Y."/>
            <person name="Deshpande S."/>
            <person name="Douglass A.P."/>
            <person name="Hanson S.J."/>
            <person name="Klenk H.-P."/>
            <person name="Labutti K."/>
            <person name="Lapidus A."/>
            <person name="Lindquist E."/>
            <person name="Lipzen A."/>
            <person name="Meier-Kolthoff J.P."/>
            <person name="Ohm R.A."/>
            <person name="Otillar R.P."/>
            <person name="Pangilinan J."/>
            <person name="Peng Y."/>
            <person name="Rokas A."/>
            <person name="Rosa C.A."/>
            <person name="Scheuner C."/>
            <person name="Sibirny A.A."/>
            <person name="Slot J.C."/>
            <person name="Stielow J.B."/>
            <person name="Sun H."/>
            <person name="Kurtzman C.P."/>
            <person name="Blackwell M."/>
            <person name="Grigoriev I.V."/>
            <person name="Jeffries T.W."/>
        </authorList>
    </citation>
    <scope>NUCLEOTIDE SEQUENCE [LARGE SCALE GENOMIC DNA]</scope>
    <source>
        <strain evidence="3">NRRL Y-17324</strain>
    </source>
</reference>
<organism evidence="2 3">
    <name type="scientific">Suhomyces tanzawaensis NRRL Y-17324</name>
    <dbReference type="NCBI Taxonomy" id="984487"/>
    <lineage>
        <taxon>Eukaryota</taxon>
        <taxon>Fungi</taxon>
        <taxon>Dikarya</taxon>
        <taxon>Ascomycota</taxon>
        <taxon>Saccharomycotina</taxon>
        <taxon>Pichiomycetes</taxon>
        <taxon>Debaryomycetaceae</taxon>
        <taxon>Suhomyces</taxon>
    </lineage>
</organism>
<feature type="compositionally biased region" description="Acidic residues" evidence="1">
    <location>
        <begin position="433"/>
        <end position="447"/>
    </location>
</feature>
<feature type="compositionally biased region" description="Polar residues" evidence="1">
    <location>
        <begin position="575"/>
        <end position="592"/>
    </location>
</feature>
<evidence type="ECO:0000313" key="2">
    <source>
        <dbReference type="EMBL" id="ODV78099.1"/>
    </source>
</evidence>
<feature type="region of interest" description="Disordered" evidence="1">
    <location>
        <begin position="217"/>
        <end position="251"/>
    </location>
</feature>
<dbReference type="EMBL" id="KV453914">
    <property type="protein sequence ID" value="ODV78099.1"/>
    <property type="molecule type" value="Genomic_DNA"/>
</dbReference>
<dbReference type="GeneID" id="30981069"/>
<dbReference type="STRING" id="984487.A0A1E4SEY7"/>
<feature type="compositionally biased region" description="Low complexity" evidence="1">
    <location>
        <begin position="218"/>
        <end position="228"/>
    </location>
</feature>
<dbReference type="OrthoDB" id="4089867at2759"/>
<feature type="region of interest" description="Disordered" evidence="1">
    <location>
        <begin position="16"/>
        <end position="80"/>
    </location>
</feature>
<keyword evidence="3" id="KW-1185">Reference proteome</keyword>
<feature type="region of interest" description="Disordered" evidence="1">
    <location>
        <begin position="554"/>
        <end position="619"/>
    </location>
</feature>
<name>A0A1E4SEY7_9ASCO</name>
<dbReference type="RefSeq" id="XP_020063221.1">
    <property type="nucleotide sequence ID" value="XM_020206932.1"/>
</dbReference>
<feature type="region of interest" description="Disordered" evidence="1">
    <location>
        <begin position="870"/>
        <end position="912"/>
    </location>
</feature>
<feature type="region of interest" description="Disordered" evidence="1">
    <location>
        <begin position="398"/>
        <end position="500"/>
    </location>
</feature>
<dbReference type="Proteomes" id="UP000094285">
    <property type="component" value="Unassembled WGS sequence"/>
</dbReference>
<proteinExistence type="predicted"/>
<feature type="compositionally biased region" description="Low complexity" evidence="1">
    <location>
        <begin position="121"/>
        <end position="150"/>
    </location>
</feature>
<evidence type="ECO:0000256" key="1">
    <source>
        <dbReference type="SAM" id="MobiDB-lite"/>
    </source>
</evidence>
<feature type="compositionally biased region" description="Low complexity" evidence="1">
    <location>
        <begin position="55"/>
        <end position="65"/>
    </location>
</feature>
<dbReference type="AlphaFoldDB" id="A0A1E4SEY7"/>
<feature type="region of interest" description="Disordered" evidence="1">
    <location>
        <begin position="984"/>
        <end position="1010"/>
    </location>
</feature>
<feature type="compositionally biased region" description="Low complexity" evidence="1">
    <location>
        <begin position="890"/>
        <end position="912"/>
    </location>
</feature>
<gene>
    <name evidence="2" type="ORF">CANTADRAFT_23204</name>
</gene>
<feature type="compositionally biased region" description="Basic and acidic residues" evidence="1">
    <location>
        <begin position="448"/>
        <end position="458"/>
    </location>
</feature>